<feature type="chain" id="PRO_5041992816" evidence="1">
    <location>
        <begin position="21"/>
        <end position="172"/>
    </location>
</feature>
<organism evidence="2 3">
    <name type="scientific">Skeletonema marinoi</name>
    <dbReference type="NCBI Taxonomy" id="267567"/>
    <lineage>
        <taxon>Eukaryota</taxon>
        <taxon>Sar</taxon>
        <taxon>Stramenopiles</taxon>
        <taxon>Ochrophyta</taxon>
        <taxon>Bacillariophyta</taxon>
        <taxon>Coscinodiscophyceae</taxon>
        <taxon>Thalassiosirophycidae</taxon>
        <taxon>Thalassiosirales</taxon>
        <taxon>Skeletonemataceae</taxon>
        <taxon>Skeletonema</taxon>
        <taxon>Skeletonema marinoi-dohrnii complex</taxon>
    </lineage>
</organism>
<dbReference type="Proteomes" id="UP001224775">
    <property type="component" value="Unassembled WGS sequence"/>
</dbReference>
<name>A0AAD8YIL9_9STRA</name>
<dbReference type="AlphaFoldDB" id="A0AAD8YIL9"/>
<evidence type="ECO:0000256" key="1">
    <source>
        <dbReference type="SAM" id="SignalP"/>
    </source>
</evidence>
<proteinExistence type="predicted"/>
<gene>
    <name evidence="2" type="ORF">QTG54_002590</name>
</gene>
<protein>
    <submittedName>
        <fullName evidence="2">Uncharacterized protein</fullName>
    </submittedName>
</protein>
<sequence>MKFVKIITAAFLAANTFIAAYEVPNDNLIAELADEYDAKFVDYEDEVGSFERTKEFSAYGLRGSTSNEEFESVDFVDWNRAWCDSKKSMVKWKAQIDESSGKAKVTAQKRYEEAKAASLRAKAHIDPKAKAVWEKAKEKSTSIFNGAKSWFHRHRIGEAHDDEEDEFDDVQC</sequence>
<comment type="caution">
    <text evidence="2">The sequence shown here is derived from an EMBL/GenBank/DDBJ whole genome shotgun (WGS) entry which is preliminary data.</text>
</comment>
<accession>A0AAD8YIL9</accession>
<evidence type="ECO:0000313" key="2">
    <source>
        <dbReference type="EMBL" id="KAK1747246.1"/>
    </source>
</evidence>
<evidence type="ECO:0000313" key="3">
    <source>
        <dbReference type="Proteomes" id="UP001224775"/>
    </source>
</evidence>
<dbReference type="EMBL" id="JATAAI010000003">
    <property type="protein sequence ID" value="KAK1747246.1"/>
    <property type="molecule type" value="Genomic_DNA"/>
</dbReference>
<keyword evidence="1" id="KW-0732">Signal</keyword>
<feature type="signal peptide" evidence="1">
    <location>
        <begin position="1"/>
        <end position="20"/>
    </location>
</feature>
<keyword evidence="3" id="KW-1185">Reference proteome</keyword>
<reference evidence="2" key="1">
    <citation type="submission" date="2023-06" db="EMBL/GenBank/DDBJ databases">
        <title>Survivors Of The Sea: Transcriptome response of Skeletonema marinoi to long-term dormancy.</title>
        <authorList>
            <person name="Pinder M.I.M."/>
            <person name="Kourtchenko O."/>
            <person name="Robertson E.K."/>
            <person name="Larsson T."/>
            <person name="Maumus F."/>
            <person name="Osuna-Cruz C.M."/>
            <person name="Vancaester E."/>
            <person name="Stenow R."/>
            <person name="Vandepoele K."/>
            <person name="Ploug H."/>
            <person name="Bruchert V."/>
            <person name="Godhe A."/>
            <person name="Topel M."/>
        </authorList>
    </citation>
    <scope>NUCLEOTIDE SEQUENCE</scope>
    <source>
        <strain evidence="2">R05AC</strain>
    </source>
</reference>